<protein>
    <recommendedName>
        <fullName evidence="3">Chlorophyllase</fullName>
    </recommendedName>
</protein>
<dbReference type="InterPro" id="IPR029058">
    <property type="entry name" value="AB_hydrolase_fold"/>
</dbReference>
<evidence type="ECO:0000256" key="1">
    <source>
        <dbReference type="SAM" id="SignalP"/>
    </source>
</evidence>
<name>A0A7S1DAB8_CYCTE</name>
<reference evidence="2" key="1">
    <citation type="submission" date="2021-01" db="EMBL/GenBank/DDBJ databases">
        <authorList>
            <person name="Corre E."/>
            <person name="Pelletier E."/>
            <person name="Niang G."/>
            <person name="Scheremetjew M."/>
            <person name="Finn R."/>
            <person name="Kale V."/>
            <person name="Holt S."/>
            <person name="Cochrane G."/>
            <person name="Meng A."/>
            <person name="Brown T."/>
            <person name="Cohen L."/>
        </authorList>
    </citation>
    <scope>NUCLEOTIDE SEQUENCE</scope>
    <source>
        <strain evidence="2">ECT3854</strain>
    </source>
</reference>
<evidence type="ECO:0000313" key="2">
    <source>
        <dbReference type="EMBL" id="CAD8941839.1"/>
    </source>
</evidence>
<accession>A0A7S1DAB8</accession>
<dbReference type="Gene3D" id="3.40.50.1820">
    <property type="entry name" value="alpha/beta hydrolase"/>
    <property type="match status" value="1"/>
</dbReference>
<keyword evidence="1" id="KW-0732">Signal</keyword>
<feature type="signal peptide" evidence="1">
    <location>
        <begin position="1"/>
        <end position="22"/>
    </location>
</feature>
<feature type="chain" id="PRO_5031108551" description="Chlorophyllase" evidence="1">
    <location>
        <begin position="23"/>
        <end position="292"/>
    </location>
</feature>
<organism evidence="2">
    <name type="scientific">Cyclophora tenuis</name>
    <name type="common">Marine diatom</name>
    <dbReference type="NCBI Taxonomy" id="216820"/>
    <lineage>
        <taxon>Eukaryota</taxon>
        <taxon>Sar</taxon>
        <taxon>Stramenopiles</taxon>
        <taxon>Ochrophyta</taxon>
        <taxon>Bacillariophyta</taxon>
        <taxon>Fragilariophyceae</taxon>
        <taxon>Fragilariophycidae</taxon>
        <taxon>Cyclophorales</taxon>
        <taxon>Cyclophoraceae</taxon>
        <taxon>Cyclophora</taxon>
    </lineage>
</organism>
<sequence>MISSFPGLIFLLLSMAVHNVSGAVVQRDGEAEGSSGRLRYHYDDSVANPCENVVMIGVGTTMGTSDYDEMSTQIVMGDSVLVIIVDQNPFWFVKTSAARFATFTNAIVDQLDQIVPVCSLAPKQIVIGGHSAGGQAAWNSIPMLTYTPTGFLGLDPFRLDPEDDLNIPALFWGFTQTSCQVTAGQAAKAGYQASQDDGRVFYQIDNSNGSDAGHCSFTDSGCFGPVCPARETSSTWVRESVAEGTKRFLKAISDGNWNKELFELEAVEDESFNLFVNQDIIVRRTRYLRGRE</sequence>
<gene>
    <name evidence="2" type="ORF">CTEN0397_LOCUS12905</name>
</gene>
<evidence type="ECO:0008006" key="3">
    <source>
        <dbReference type="Google" id="ProtNLM"/>
    </source>
</evidence>
<dbReference type="AlphaFoldDB" id="A0A7S1DAB8"/>
<proteinExistence type="predicted"/>
<dbReference type="SUPFAM" id="SSF53474">
    <property type="entry name" value="alpha/beta-Hydrolases"/>
    <property type="match status" value="1"/>
</dbReference>
<dbReference type="EMBL" id="HBFW01020075">
    <property type="protein sequence ID" value="CAD8941839.1"/>
    <property type="molecule type" value="Transcribed_RNA"/>
</dbReference>